<feature type="region of interest" description="Disordered" evidence="6">
    <location>
        <begin position="2186"/>
        <end position="2240"/>
    </location>
</feature>
<dbReference type="GO" id="GO:0036396">
    <property type="term" value="C:RNA N6-methyladenosine methyltransferase complex"/>
    <property type="evidence" value="ECO:0007669"/>
    <property type="project" value="TreeGrafter"/>
</dbReference>
<feature type="domain" description="Virilizer N-terminal" evidence="7">
    <location>
        <begin position="13"/>
        <end position="94"/>
    </location>
</feature>
<dbReference type="GO" id="GO:0006397">
    <property type="term" value="P:mRNA processing"/>
    <property type="evidence" value="ECO:0007669"/>
    <property type="project" value="UniProtKB-KW"/>
</dbReference>
<keyword evidence="3" id="KW-0507">mRNA processing</keyword>
<feature type="compositionally biased region" description="Polar residues" evidence="6">
    <location>
        <begin position="2145"/>
        <end position="2154"/>
    </location>
</feature>
<feature type="compositionally biased region" description="Low complexity" evidence="6">
    <location>
        <begin position="420"/>
        <end position="430"/>
    </location>
</feature>
<feature type="compositionally biased region" description="Polar residues" evidence="6">
    <location>
        <begin position="223"/>
        <end position="235"/>
    </location>
</feature>
<evidence type="ECO:0000256" key="4">
    <source>
        <dbReference type="ARBA" id="ARBA00023187"/>
    </source>
</evidence>
<evidence type="ECO:0000256" key="5">
    <source>
        <dbReference type="ARBA" id="ARBA00023242"/>
    </source>
</evidence>
<dbReference type="PANTHER" id="PTHR23185:SF0">
    <property type="entry name" value="PROTEIN VIRILIZER HOMOLOG"/>
    <property type="match status" value="1"/>
</dbReference>
<comment type="similarity">
    <text evidence="2">Belongs to the vir family.</text>
</comment>
<feature type="compositionally biased region" description="Basic residues" evidence="6">
    <location>
        <begin position="361"/>
        <end position="371"/>
    </location>
</feature>
<feature type="compositionally biased region" description="Polar residues" evidence="6">
    <location>
        <begin position="2018"/>
        <end position="2036"/>
    </location>
</feature>
<feature type="region of interest" description="Disordered" evidence="6">
    <location>
        <begin position="2287"/>
        <end position="2328"/>
    </location>
</feature>
<accession>A0A7R9IB06</accession>
<keyword evidence="5" id="KW-0539">Nucleus</keyword>
<dbReference type="InterPro" id="IPR026736">
    <property type="entry name" value="Virilizer"/>
</dbReference>
<dbReference type="InterPro" id="IPR031801">
    <property type="entry name" value="VIR_N"/>
</dbReference>
<name>A0A7R9IB06_9NEOP</name>
<feature type="region of interest" description="Disordered" evidence="6">
    <location>
        <begin position="295"/>
        <end position="431"/>
    </location>
</feature>
<gene>
    <name evidence="8" type="ORF">TTEB3V08_LOCUS2227</name>
</gene>
<feature type="compositionally biased region" description="Basic residues" evidence="6">
    <location>
        <begin position="2287"/>
        <end position="2307"/>
    </location>
</feature>
<organism evidence="8">
    <name type="scientific">Timema tahoe</name>
    <dbReference type="NCBI Taxonomy" id="61484"/>
    <lineage>
        <taxon>Eukaryota</taxon>
        <taxon>Metazoa</taxon>
        <taxon>Ecdysozoa</taxon>
        <taxon>Arthropoda</taxon>
        <taxon>Hexapoda</taxon>
        <taxon>Insecta</taxon>
        <taxon>Pterygota</taxon>
        <taxon>Neoptera</taxon>
        <taxon>Polyneoptera</taxon>
        <taxon>Phasmatodea</taxon>
        <taxon>Timematodea</taxon>
        <taxon>Timematoidea</taxon>
        <taxon>Timematidae</taxon>
        <taxon>Timema</taxon>
    </lineage>
</organism>
<sequence length="2328" mass="259544">MRDKQRKREKIGNELNLDLVQFPKPVFISEVRIIPLGARVQADFPGGVRLGATNPSQFQIEFFVNDLCKPGASTFESLGGLDYKQNVNIQLECDRRDSGPDSQLRFTLTSDSHFEDSHFEGGAGWKDSGPDSHFEVRADCKIPTDGLVLRGWYTTITLAVYGILTKSLQEQVPPPIAPTALVPPPDSHVPPDTGAATAEWVQQHTQSAEMVPAVDRNYMDSALPTTDPYTNSYPTETYHAPPPDYPSYHEEWPQQPRPPLHQPPPAAKEHPYDGEALPWESSIEDKLPWERDRVKERDRERHGYRSRSRDRDHSRRDSRDRSRDRDREYREVSWEREGRGGSHPRPPWGDRSSEPPEHHPSLRRLHPPLVHKLRDDSWDRSPTEDEMAPVRKRPRSPPCPHTPPPTNTNSITEDKPTPPQQRWPSPSRSEPAVEVKKGTFFVVDLTGSVSDSAARKTEGWCKVVKCRGLWLNQVFSVLEVPLSRWLLICVVNKCVVNCKLCTLGQRGYAGPIPEVSSPSQQKFESLSPGDVESISEGEIPEAEIEMDGDSIPGKKVTVEPELVLVAGAVIEDASCIELERKETTPPVEPSEVPPDIVLASVATSTPPATPVDSPLPQEEPSMDVEQYEPILSDEDIVDETDPQFQDLDYEFPDESDDLGKVFNPFTCELHPLMYMSDPGLSPCEAEQRRILPGVSNWPEANKLYELVQQQHRKAEDWVHAAEQLPPLLVSGLARSPNIHDMLPALMGWVDLGLDFNQALQQPQPGYKVRYIKAGIRLVEALCQCGDVVVEQLVHSQNIHAKLLNLFHQDYMAVSIKLMIVRALDSSLSCPVAAQHFLRATHGYRALVAKLQCKELLRVKFAISCLVRKLHVFEVLECLRESVKRVMDVLPVVNEDKEGTPPLSEALDRDMGLIIMCFEEVLKVYHEAPLIISQPRRFLPVCAQFDISNIPVDPYPGLYAYFRHNRLLEICLVLLSCPTTASYSTVVSMVQEILGVLLDTNHGLQFLASHTEVTSALMRVLLQEDDCQPLGMIMAHRLHALHCLDALLHLARRNQRDPDQVEVLDHLNALYSLSFTAMGRACLAHVISRGSNVKVLLNLYNHSSATVTGGKLKTKESPGKCYIADIIVLTVKFSDSALFLKSWGKEIMDLVLKDDQTTAACHLLEVVSWLKPVETLGVFAYDDVTPLCDIIKKNVENATLLPGELITAVRILKFLGIPPRDKDLSVVLDVEEAEEYVELKYKYVILQLFALEGLTNLITILQKLCELHEQPALHSTSLIGSHGMMLVAFIFPVIQLIRRMVTYVINCRNTDFKDLTSVPVLLQTFTLMYAFPSLSPWYNDAQNICKEIIETLLAYTQPVSQAPSSESDALNKSLWTLMMAEVVKYVTATGPHTFVPGLLILSELLPLPLPIQTRTALGEEEVTRTVNARKLGSAHLHSLGSSLQELIAGMSGSSFQPLLQLLRRVCVQLADLAAPTALVVSRGVLDTLLASLQVTPQIPGPTQNGGSPCVNAMGVQEVPCSGHTTRLLNFLACLVTHPGIKCAVLQLLVKGGAVKSDDKYPGLVGVLCTILQSPSDYPAHIQAQECVVSVIQSLCDTEVTLLPPPGPAPAPTPEVYLANALPPRDLLVTLCSVLLEHVANIEHSFTTLLPTVRTFLMLTEHDYGLFHLRSCLENKSDALQSLFVKFCTGFSKDSSDCLSTLSTSLELLRVFVSLEEEEGRTSFMTVPELATALGWNRPPQDEKEHPILCLEKLLQECSSEEEALDSLHENVAGLIRVLEEEGSKTMEPRKLPEPILPASEPLLAQFAARPVYVVGEVDDERLSSTYWLSPPPVDEADQDMDQIACNLLDVSRAEFPEFNLTLECERLCQRLKDLEGENEDEKKRGDEITKYFVGDSKNKRPFVAPMRGRGFGRSVPQRGDLFRSRPPNTSRPPSLHVDDFVALEISGQQPTGPTGYNMISIRAAKEIISTRSRGRGRAFPTDRGRFFGSATPYNRRENGRGIPRGVSSMPLRGGVTSWPPHTSDGSSPTSQGVQQRTFRSPEIQIRDMRMMSHSEDKFGGRFTVGRGARGGGPAAWNVKDNRERFGGPPMRGPSCQQDLTILGPSCQQELTIPGPSIDQESTFPGPSSEKDLTVQGYFEELEPTIQGPSREQNPTIPGPSRKQEFAIPGLSFQQELTILRPSCQQERTIPGLSREQELTIQGSSREQESTVPGLSRDQEFTVPEPSRDHESTVPGLLREQELTVQGSSKEIKAYYPRAFKKARAYHQRDFMPARAYRPRAIKRARAYHPRTFKRSRASRPRAIKRARAYRQEQDSDNPDLPNPVILSCD</sequence>
<dbReference type="PANTHER" id="PTHR23185">
    <property type="entry name" value="PROTEIN VIRILIZER HOMOLOG"/>
    <property type="match status" value="1"/>
</dbReference>
<feature type="compositionally biased region" description="Pro residues" evidence="6">
    <location>
        <begin position="396"/>
        <end position="406"/>
    </location>
</feature>
<evidence type="ECO:0000259" key="7">
    <source>
        <dbReference type="Pfam" id="PF15912"/>
    </source>
</evidence>
<feature type="region of interest" description="Disordered" evidence="6">
    <location>
        <begin position="1902"/>
        <end position="1934"/>
    </location>
</feature>
<comment type="subcellular location">
    <subcellularLocation>
        <location evidence="1">Nucleus</location>
    </subcellularLocation>
</comment>
<proteinExistence type="inferred from homology"/>
<feature type="compositionally biased region" description="Polar residues" evidence="6">
    <location>
        <begin position="2197"/>
        <end position="2211"/>
    </location>
</feature>
<evidence type="ECO:0000256" key="1">
    <source>
        <dbReference type="ARBA" id="ARBA00004123"/>
    </source>
</evidence>
<feature type="compositionally biased region" description="Basic and acidic residues" evidence="6">
    <location>
        <begin position="372"/>
        <end position="383"/>
    </location>
</feature>
<reference evidence="8" key="1">
    <citation type="submission" date="2020-11" db="EMBL/GenBank/DDBJ databases">
        <authorList>
            <person name="Tran Van P."/>
        </authorList>
    </citation>
    <scope>NUCLEOTIDE SEQUENCE</scope>
</reference>
<evidence type="ECO:0000256" key="3">
    <source>
        <dbReference type="ARBA" id="ARBA00022664"/>
    </source>
</evidence>
<feature type="compositionally biased region" description="Basic and acidic residues" evidence="6">
    <location>
        <begin position="295"/>
        <end position="340"/>
    </location>
</feature>
<feature type="region of interest" description="Disordered" evidence="6">
    <location>
        <begin position="219"/>
        <end position="279"/>
    </location>
</feature>
<evidence type="ECO:0000313" key="8">
    <source>
        <dbReference type="EMBL" id="CAD7454111.1"/>
    </source>
</evidence>
<feature type="compositionally biased region" description="Pro residues" evidence="6">
    <location>
        <begin position="255"/>
        <end position="266"/>
    </location>
</feature>
<feature type="compositionally biased region" description="Low complexity" evidence="6">
    <location>
        <begin position="1923"/>
        <end position="1933"/>
    </location>
</feature>
<feature type="domain" description="Virilizer N-terminal" evidence="7">
    <location>
        <begin position="136"/>
        <end position="328"/>
    </location>
</feature>
<dbReference type="GO" id="GO:0008380">
    <property type="term" value="P:RNA splicing"/>
    <property type="evidence" value="ECO:0007669"/>
    <property type="project" value="UniProtKB-KW"/>
</dbReference>
<feature type="region of interest" description="Disordered" evidence="6">
    <location>
        <begin position="2140"/>
        <end position="2162"/>
    </location>
</feature>
<keyword evidence="4" id="KW-0508">mRNA splicing</keyword>
<dbReference type="Pfam" id="PF15912">
    <property type="entry name" value="VIR_N"/>
    <property type="match status" value="2"/>
</dbReference>
<feature type="region of interest" description="Disordered" evidence="6">
    <location>
        <begin position="1971"/>
        <end position="2036"/>
    </location>
</feature>
<evidence type="ECO:0000256" key="6">
    <source>
        <dbReference type="SAM" id="MobiDB-lite"/>
    </source>
</evidence>
<evidence type="ECO:0000256" key="2">
    <source>
        <dbReference type="ARBA" id="ARBA00008371"/>
    </source>
</evidence>
<dbReference type="GO" id="GO:0003723">
    <property type="term" value="F:RNA binding"/>
    <property type="evidence" value="ECO:0007669"/>
    <property type="project" value="TreeGrafter"/>
</dbReference>
<dbReference type="EMBL" id="OE000510">
    <property type="protein sequence ID" value="CAD7454111.1"/>
    <property type="molecule type" value="Genomic_DNA"/>
</dbReference>
<feature type="region of interest" description="Disordered" evidence="6">
    <location>
        <begin position="2061"/>
        <end position="2093"/>
    </location>
</feature>
<protein>
    <recommendedName>
        <fullName evidence="7">Virilizer N-terminal domain-containing protein</fullName>
    </recommendedName>
</protein>
<feature type="region of interest" description="Disordered" evidence="6">
    <location>
        <begin position="515"/>
        <end position="534"/>
    </location>
</feature>
<dbReference type="GO" id="GO:0005634">
    <property type="term" value="C:nucleus"/>
    <property type="evidence" value="ECO:0007669"/>
    <property type="project" value="UniProtKB-SubCell"/>
</dbReference>
<feature type="compositionally biased region" description="Basic and acidic residues" evidence="6">
    <location>
        <begin position="351"/>
        <end position="360"/>
    </location>
</feature>